<dbReference type="Proteomes" id="UP000254764">
    <property type="component" value="Unassembled WGS sequence"/>
</dbReference>
<proteinExistence type="predicted"/>
<feature type="signal peptide" evidence="2">
    <location>
        <begin position="1"/>
        <end position="19"/>
    </location>
</feature>
<accession>A0A376ACT8</accession>
<dbReference type="RefSeq" id="WP_181903907.1">
    <property type="nucleotide sequence ID" value="NZ_UEYP01000001.1"/>
</dbReference>
<reference evidence="4" key="1">
    <citation type="submission" date="2018-07" db="EMBL/GenBank/DDBJ databases">
        <authorList>
            <person name="Peiro R."/>
            <person name="Begona"/>
            <person name="Cbmso G."/>
            <person name="Lopez M."/>
            <person name="Gonzalez S."/>
        </authorList>
    </citation>
    <scope>NUCLEOTIDE SEQUENCE [LARGE SCALE GENOMIC DNA]</scope>
</reference>
<sequence length="123" mass="12992">MNKNRRFLLAALLSGTVLAAAGAIAGPLAVFDPPVSGDAAAGPPVHSVDWDEEDDDGWRMDQRRHGDDDDDDDDDDDEDDDDDDDDDNGRNGRSQPSPAPVGTVAPPSNGLILQGSTPKVQVN</sequence>
<gene>
    <name evidence="3" type="ORF">RHIZ70_971</name>
</gene>
<feature type="chain" id="PRO_5017053700" evidence="2">
    <location>
        <begin position="20"/>
        <end position="123"/>
    </location>
</feature>
<feature type="region of interest" description="Disordered" evidence="1">
    <location>
        <begin position="30"/>
        <end position="123"/>
    </location>
</feature>
<keyword evidence="2" id="KW-0732">Signal</keyword>
<evidence type="ECO:0000313" key="3">
    <source>
        <dbReference type="EMBL" id="SSC65263.1"/>
    </source>
</evidence>
<evidence type="ECO:0000256" key="1">
    <source>
        <dbReference type="SAM" id="MobiDB-lite"/>
    </source>
</evidence>
<evidence type="ECO:0000256" key="2">
    <source>
        <dbReference type="SAM" id="SignalP"/>
    </source>
</evidence>
<feature type="compositionally biased region" description="Polar residues" evidence="1">
    <location>
        <begin position="114"/>
        <end position="123"/>
    </location>
</feature>
<dbReference type="AlphaFoldDB" id="A0A376ACT8"/>
<dbReference type="InterPro" id="IPR006311">
    <property type="entry name" value="TAT_signal"/>
</dbReference>
<name>A0A376ACT8_9HYPH</name>
<dbReference type="EMBL" id="UEYP01000001">
    <property type="protein sequence ID" value="SSC65263.1"/>
    <property type="molecule type" value="Genomic_DNA"/>
</dbReference>
<evidence type="ECO:0000313" key="4">
    <source>
        <dbReference type="Proteomes" id="UP000254764"/>
    </source>
</evidence>
<keyword evidence="4" id="KW-1185">Reference proteome</keyword>
<protein>
    <submittedName>
        <fullName evidence="3">Uncharacterized protein</fullName>
    </submittedName>
</protein>
<organism evidence="3 4">
    <name type="scientific">Ciceribacter selenitireducens ATCC BAA-1503</name>
    <dbReference type="NCBI Taxonomy" id="1336235"/>
    <lineage>
        <taxon>Bacteria</taxon>
        <taxon>Pseudomonadati</taxon>
        <taxon>Pseudomonadota</taxon>
        <taxon>Alphaproteobacteria</taxon>
        <taxon>Hyphomicrobiales</taxon>
        <taxon>Rhizobiaceae</taxon>
        <taxon>Ciceribacter</taxon>
    </lineage>
</organism>
<dbReference type="PROSITE" id="PS51318">
    <property type="entry name" value="TAT"/>
    <property type="match status" value="1"/>
</dbReference>
<feature type="compositionally biased region" description="Basic and acidic residues" evidence="1">
    <location>
        <begin position="57"/>
        <end position="67"/>
    </location>
</feature>
<feature type="compositionally biased region" description="Acidic residues" evidence="1">
    <location>
        <begin position="68"/>
        <end position="87"/>
    </location>
</feature>